<name>A0A0N5BJD6_STREA</name>
<dbReference type="Proteomes" id="UP000046392">
    <property type="component" value="Unplaced"/>
</dbReference>
<evidence type="ECO:0000256" key="1">
    <source>
        <dbReference type="SAM" id="Phobius"/>
    </source>
</evidence>
<keyword evidence="1" id="KW-1133">Transmembrane helix</keyword>
<protein>
    <submittedName>
        <fullName evidence="3">Uncharacterized protein</fullName>
    </submittedName>
</protein>
<dbReference type="AlphaFoldDB" id="A0A0N5BJD6"/>
<keyword evidence="1" id="KW-0812">Transmembrane</keyword>
<feature type="transmembrane region" description="Helical" evidence="1">
    <location>
        <begin position="24"/>
        <end position="45"/>
    </location>
</feature>
<evidence type="ECO:0000313" key="3">
    <source>
        <dbReference type="WBParaSite" id="SPAL_0000606200.1"/>
    </source>
</evidence>
<accession>A0A0N5BJD6</accession>
<dbReference type="WBParaSite" id="SPAL_0000606200.1">
    <property type="protein sequence ID" value="SPAL_0000606200.1"/>
    <property type="gene ID" value="SPAL_0000606200"/>
</dbReference>
<organism evidence="2 3">
    <name type="scientific">Strongyloides papillosus</name>
    <name type="common">Intestinal threadworm</name>
    <dbReference type="NCBI Taxonomy" id="174720"/>
    <lineage>
        <taxon>Eukaryota</taxon>
        <taxon>Metazoa</taxon>
        <taxon>Ecdysozoa</taxon>
        <taxon>Nematoda</taxon>
        <taxon>Chromadorea</taxon>
        <taxon>Rhabditida</taxon>
        <taxon>Tylenchina</taxon>
        <taxon>Panagrolaimomorpha</taxon>
        <taxon>Strongyloidoidea</taxon>
        <taxon>Strongyloididae</taxon>
        <taxon>Strongyloides</taxon>
    </lineage>
</organism>
<feature type="transmembrane region" description="Helical" evidence="1">
    <location>
        <begin position="57"/>
        <end position="79"/>
    </location>
</feature>
<keyword evidence="1" id="KW-0472">Membrane</keyword>
<keyword evidence="2" id="KW-1185">Reference proteome</keyword>
<proteinExistence type="predicted"/>
<sequence length="153" mass="17745">MKSKLSTSNLNLSEKYQIQDNTKLFKWLIPLILIFTFINISYIIYQFVTKTILSLSYNIQSLHNTLLFIAYIIFEVFVITKRSKNKKKKTVQICEGDICVRIPKNNPNKVIQEKLNKAKEGGGGEIKLVISGNKTLSMNFDQQSYFNILQKSW</sequence>
<evidence type="ECO:0000313" key="2">
    <source>
        <dbReference type="Proteomes" id="UP000046392"/>
    </source>
</evidence>
<reference evidence="3" key="1">
    <citation type="submission" date="2017-02" db="UniProtKB">
        <authorList>
            <consortium name="WormBaseParasite"/>
        </authorList>
    </citation>
    <scope>IDENTIFICATION</scope>
</reference>